<sequence length="181" mass="21330">MSLKRYVLWGKELPVINIYDSEWILIDEWRFTLEDNIKMGFRNIEIIDSKNEMESGLIRKRIRGYRFYTDFSIQNLENRALLIFLRKMWMADHVVITPHEGTMVNPLTHDYNFEMLINSDFNPEYLENRWIGHTISFTLESVYLLDSIPEDKAIAYIILATTKRVAGVTSADPQTSLTFPN</sequence>
<dbReference type="AlphaFoldDB" id="X0UJ24"/>
<dbReference type="EMBL" id="BARS01029531">
    <property type="protein sequence ID" value="GAG05605.1"/>
    <property type="molecule type" value="Genomic_DNA"/>
</dbReference>
<proteinExistence type="predicted"/>
<feature type="non-terminal residue" evidence="1">
    <location>
        <position position="181"/>
    </location>
</feature>
<gene>
    <name evidence="1" type="ORF">S01H1_46151</name>
</gene>
<comment type="caution">
    <text evidence="1">The sequence shown here is derived from an EMBL/GenBank/DDBJ whole genome shotgun (WGS) entry which is preliminary data.</text>
</comment>
<accession>X0UJ24</accession>
<evidence type="ECO:0000313" key="1">
    <source>
        <dbReference type="EMBL" id="GAG05605.1"/>
    </source>
</evidence>
<reference evidence="1" key="1">
    <citation type="journal article" date="2014" name="Front. Microbiol.">
        <title>High frequency of phylogenetically diverse reductive dehalogenase-homologous genes in deep subseafloor sedimentary metagenomes.</title>
        <authorList>
            <person name="Kawai M."/>
            <person name="Futagami T."/>
            <person name="Toyoda A."/>
            <person name="Takaki Y."/>
            <person name="Nishi S."/>
            <person name="Hori S."/>
            <person name="Arai W."/>
            <person name="Tsubouchi T."/>
            <person name="Morono Y."/>
            <person name="Uchiyama I."/>
            <person name="Ito T."/>
            <person name="Fujiyama A."/>
            <person name="Inagaki F."/>
            <person name="Takami H."/>
        </authorList>
    </citation>
    <scope>NUCLEOTIDE SEQUENCE</scope>
    <source>
        <strain evidence="1">Expedition CK06-06</strain>
    </source>
</reference>
<name>X0UJ24_9ZZZZ</name>
<protein>
    <submittedName>
        <fullName evidence="1">Uncharacterized protein</fullName>
    </submittedName>
</protein>
<organism evidence="1">
    <name type="scientific">marine sediment metagenome</name>
    <dbReference type="NCBI Taxonomy" id="412755"/>
    <lineage>
        <taxon>unclassified sequences</taxon>
        <taxon>metagenomes</taxon>
        <taxon>ecological metagenomes</taxon>
    </lineage>
</organism>